<dbReference type="PRINTS" id="PR00332">
    <property type="entry name" value="HISTRIAD"/>
</dbReference>
<dbReference type="CDD" id="cd01276">
    <property type="entry name" value="PKCI_related"/>
    <property type="match status" value="1"/>
</dbReference>
<accession>A0AAV7KI13</accession>
<dbReference type="InterPro" id="IPR036265">
    <property type="entry name" value="HIT-like_sf"/>
</dbReference>
<feature type="active site" description="Tele-AMP-histidine intermediate" evidence="1">
    <location>
        <position position="110"/>
    </location>
</feature>
<evidence type="ECO:0000313" key="6">
    <source>
        <dbReference type="Proteomes" id="UP001165289"/>
    </source>
</evidence>
<dbReference type="GO" id="GO:0003824">
    <property type="term" value="F:catalytic activity"/>
    <property type="evidence" value="ECO:0007669"/>
    <property type="project" value="InterPro"/>
</dbReference>
<feature type="domain" description="HIT" evidence="4">
    <location>
        <begin position="16"/>
        <end position="124"/>
    </location>
</feature>
<gene>
    <name evidence="5" type="ORF">LOD99_14114</name>
</gene>
<dbReference type="InterPro" id="IPR001310">
    <property type="entry name" value="Histidine_triad_HIT"/>
</dbReference>
<evidence type="ECO:0000313" key="5">
    <source>
        <dbReference type="EMBL" id="KAI6660530.1"/>
    </source>
</evidence>
<dbReference type="PANTHER" id="PTHR23089">
    <property type="entry name" value="HISTIDINE TRIAD HIT PROTEIN"/>
    <property type="match status" value="1"/>
</dbReference>
<dbReference type="Pfam" id="PF01230">
    <property type="entry name" value="HIT"/>
    <property type="match status" value="1"/>
</dbReference>
<dbReference type="AlphaFoldDB" id="A0AAV7KI13"/>
<sequence>MADTTEKNTATPDDTIFGKIIRGEIKTEFLYKDDKCVAFKDINPVAPIHILIVPIKFITQISEAKEEDEKLLGHLLLVAKKVAEDQKLDKGYRLVINNGKEGQQSVYHLHIHLIGGKQLSWPPC</sequence>
<proteinExistence type="predicted"/>
<keyword evidence="6" id="KW-1185">Reference proteome</keyword>
<evidence type="ECO:0000256" key="1">
    <source>
        <dbReference type="PIRSR" id="PIRSR601310-1"/>
    </source>
</evidence>
<reference evidence="5 6" key="1">
    <citation type="journal article" date="2023" name="BMC Biol.">
        <title>The compact genome of the sponge Oopsacas minuta (Hexactinellida) is lacking key metazoan core genes.</title>
        <authorList>
            <person name="Santini S."/>
            <person name="Schenkelaars Q."/>
            <person name="Jourda C."/>
            <person name="Duchesne M."/>
            <person name="Belahbib H."/>
            <person name="Rocher C."/>
            <person name="Selva M."/>
            <person name="Riesgo A."/>
            <person name="Vervoort M."/>
            <person name="Leys S.P."/>
            <person name="Kodjabachian L."/>
            <person name="Le Bivic A."/>
            <person name="Borchiellini C."/>
            <person name="Claverie J.M."/>
            <person name="Renard E."/>
        </authorList>
    </citation>
    <scope>NUCLEOTIDE SEQUENCE [LARGE SCALE GENOMIC DNA]</scope>
    <source>
        <strain evidence="5">SPO-2</strain>
    </source>
</reference>
<organism evidence="5 6">
    <name type="scientific">Oopsacas minuta</name>
    <dbReference type="NCBI Taxonomy" id="111878"/>
    <lineage>
        <taxon>Eukaryota</taxon>
        <taxon>Metazoa</taxon>
        <taxon>Porifera</taxon>
        <taxon>Hexactinellida</taxon>
        <taxon>Hexasterophora</taxon>
        <taxon>Lyssacinosida</taxon>
        <taxon>Leucopsacidae</taxon>
        <taxon>Oopsacas</taxon>
    </lineage>
</organism>
<dbReference type="Proteomes" id="UP001165289">
    <property type="component" value="Unassembled WGS sequence"/>
</dbReference>
<comment type="caution">
    <text evidence="5">The sequence shown here is derived from an EMBL/GenBank/DDBJ whole genome shotgun (WGS) entry which is preliminary data.</text>
</comment>
<dbReference type="InterPro" id="IPR011146">
    <property type="entry name" value="HIT-like"/>
</dbReference>
<dbReference type="InterPro" id="IPR019808">
    <property type="entry name" value="Histidine_triad_CS"/>
</dbReference>
<dbReference type="EMBL" id="JAKMXF010000033">
    <property type="protein sequence ID" value="KAI6660530.1"/>
    <property type="molecule type" value="Genomic_DNA"/>
</dbReference>
<evidence type="ECO:0000256" key="2">
    <source>
        <dbReference type="PIRSR" id="PIRSR601310-3"/>
    </source>
</evidence>
<feature type="short sequence motif" description="Histidine triad motif" evidence="2 3">
    <location>
        <begin position="108"/>
        <end position="112"/>
    </location>
</feature>
<evidence type="ECO:0000256" key="3">
    <source>
        <dbReference type="PROSITE-ProRule" id="PRU00464"/>
    </source>
</evidence>
<name>A0AAV7KI13_9METZ</name>
<evidence type="ECO:0000259" key="4">
    <source>
        <dbReference type="PROSITE" id="PS51084"/>
    </source>
</evidence>
<dbReference type="PROSITE" id="PS51084">
    <property type="entry name" value="HIT_2"/>
    <property type="match status" value="1"/>
</dbReference>
<dbReference type="SUPFAM" id="SSF54197">
    <property type="entry name" value="HIT-like"/>
    <property type="match status" value="1"/>
</dbReference>
<protein>
    <submittedName>
        <fullName evidence="5">Histidine triad nucleotide-binding protein 1-like</fullName>
    </submittedName>
</protein>
<dbReference type="FunFam" id="3.30.428.10:FF:000005">
    <property type="entry name" value="Histidine triad nucleotide-binding protein 1"/>
    <property type="match status" value="1"/>
</dbReference>
<dbReference type="Gene3D" id="3.30.428.10">
    <property type="entry name" value="HIT-like"/>
    <property type="match status" value="1"/>
</dbReference>
<dbReference type="PROSITE" id="PS00892">
    <property type="entry name" value="HIT_1"/>
    <property type="match status" value="1"/>
</dbReference>